<dbReference type="Proteomes" id="UP000177583">
    <property type="component" value="Unassembled WGS sequence"/>
</dbReference>
<dbReference type="Pfam" id="PF01699">
    <property type="entry name" value="Na_Ca_ex"/>
    <property type="match status" value="2"/>
</dbReference>
<keyword evidence="3 5" id="KW-1133">Transmembrane helix</keyword>
<protein>
    <recommendedName>
        <fullName evidence="6">Sodium/calcium exchanger membrane region domain-containing protein</fullName>
    </recommendedName>
</protein>
<evidence type="ECO:0000256" key="3">
    <source>
        <dbReference type="ARBA" id="ARBA00022989"/>
    </source>
</evidence>
<dbReference type="GO" id="GO:0008273">
    <property type="term" value="F:calcium, potassium:sodium antiporter activity"/>
    <property type="evidence" value="ECO:0007669"/>
    <property type="project" value="TreeGrafter"/>
</dbReference>
<feature type="transmembrane region" description="Helical" evidence="5">
    <location>
        <begin position="207"/>
        <end position="231"/>
    </location>
</feature>
<dbReference type="PANTHER" id="PTHR10846">
    <property type="entry name" value="SODIUM/POTASSIUM/CALCIUM EXCHANGER"/>
    <property type="match status" value="1"/>
</dbReference>
<feature type="transmembrane region" description="Helical" evidence="5">
    <location>
        <begin position="70"/>
        <end position="97"/>
    </location>
</feature>
<evidence type="ECO:0000256" key="2">
    <source>
        <dbReference type="ARBA" id="ARBA00022692"/>
    </source>
</evidence>
<sequence length="320" mass="33324">MDLLQWALLAGGLVALTLGGELLVRGASRLAVRLGITPLVIGLTIVAYGTSAPELAVSVTAGLAGNADLAVANVVGSNSFNVLFILGVCALIAPLAVQRQLIRLDVPVMSAASILMIVFAWNGQINAIEGVIFVVLAVAYTWWLIRLSRSEPDQGEAEPEEGGFWLEHRLWGQLLLIAAGIGTLTLGSGWLVDGATALARSLGVSDALIGLTIVAAGTSLPELMTSLVATYKGQRDIAVGNVVGSNIFNILFILGVSSIITPGGLNVGEHMLAFDMPVALIAALACLPIFITGARIARGEGALFLGAYLAYLGYMIYPYL</sequence>
<feature type="transmembrane region" description="Helical" evidence="5">
    <location>
        <begin position="272"/>
        <end position="290"/>
    </location>
</feature>
<evidence type="ECO:0000256" key="1">
    <source>
        <dbReference type="ARBA" id="ARBA00004141"/>
    </source>
</evidence>
<feature type="transmembrane region" description="Helical" evidence="5">
    <location>
        <begin position="238"/>
        <end position="260"/>
    </location>
</feature>
<reference evidence="7 8" key="1">
    <citation type="journal article" date="2016" name="Nat. Commun.">
        <title>Thousands of microbial genomes shed light on interconnected biogeochemical processes in an aquifer system.</title>
        <authorList>
            <person name="Anantharaman K."/>
            <person name="Brown C.T."/>
            <person name="Hug L.A."/>
            <person name="Sharon I."/>
            <person name="Castelle C.J."/>
            <person name="Probst A.J."/>
            <person name="Thomas B.C."/>
            <person name="Singh A."/>
            <person name="Wilkins M.J."/>
            <person name="Karaoz U."/>
            <person name="Brodie E.L."/>
            <person name="Williams K.H."/>
            <person name="Hubbard S.S."/>
            <person name="Banfield J.F."/>
        </authorList>
    </citation>
    <scope>NUCLEOTIDE SEQUENCE [LARGE SCALE GENOMIC DNA]</scope>
</reference>
<dbReference type="AlphaFoldDB" id="A0A1F6GVF2"/>
<evidence type="ECO:0000313" key="7">
    <source>
        <dbReference type="EMBL" id="OGH02115.1"/>
    </source>
</evidence>
<dbReference type="GO" id="GO:0006874">
    <property type="term" value="P:intracellular calcium ion homeostasis"/>
    <property type="evidence" value="ECO:0007669"/>
    <property type="project" value="TreeGrafter"/>
</dbReference>
<feature type="transmembrane region" description="Helical" evidence="5">
    <location>
        <begin position="31"/>
        <end position="50"/>
    </location>
</feature>
<evidence type="ECO:0000259" key="6">
    <source>
        <dbReference type="Pfam" id="PF01699"/>
    </source>
</evidence>
<accession>A0A1F6GVF2</accession>
<name>A0A1F6GVF2_9PROT</name>
<dbReference type="InterPro" id="IPR004481">
    <property type="entry name" value="K/Na/Ca-exchanger"/>
</dbReference>
<dbReference type="PANTHER" id="PTHR10846:SF8">
    <property type="entry name" value="INNER MEMBRANE PROTEIN YRBG"/>
    <property type="match status" value="1"/>
</dbReference>
<dbReference type="InterPro" id="IPR004837">
    <property type="entry name" value="NaCa_Exmemb"/>
</dbReference>
<feature type="transmembrane region" description="Helical" evidence="5">
    <location>
        <begin position="127"/>
        <end position="145"/>
    </location>
</feature>
<keyword evidence="4 5" id="KW-0472">Membrane</keyword>
<feature type="domain" description="Sodium/calcium exchanger membrane region" evidence="6">
    <location>
        <begin position="5"/>
        <end position="145"/>
    </location>
</feature>
<dbReference type="InterPro" id="IPR044880">
    <property type="entry name" value="NCX_ion-bd_dom_sf"/>
</dbReference>
<comment type="subcellular location">
    <subcellularLocation>
        <location evidence="1">Membrane</location>
        <topology evidence="1">Multi-pass membrane protein</topology>
    </subcellularLocation>
</comment>
<proteinExistence type="predicted"/>
<feature type="transmembrane region" description="Helical" evidence="5">
    <location>
        <begin position="174"/>
        <end position="192"/>
    </location>
</feature>
<feature type="transmembrane region" description="Helical" evidence="5">
    <location>
        <begin position="104"/>
        <end position="121"/>
    </location>
</feature>
<feature type="transmembrane region" description="Helical" evidence="5">
    <location>
        <begin position="6"/>
        <end position="24"/>
    </location>
</feature>
<dbReference type="EMBL" id="MFNF01000025">
    <property type="protein sequence ID" value="OGH02115.1"/>
    <property type="molecule type" value="Genomic_DNA"/>
</dbReference>
<keyword evidence="2 5" id="KW-0812">Transmembrane</keyword>
<evidence type="ECO:0000256" key="4">
    <source>
        <dbReference type="ARBA" id="ARBA00023136"/>
    </source>
</evidence>
<evidence type="ECO:0000313" key="8">
    <source>
        <dbReference type="Proteomes" id="UP000177583"/>
    </source>
</evidence>
<evidence type="ECO:0000256" key="5">
    <source>
        <dbReference type="SAM" id="Phobius"/>
    </source>
</evidence>
<comment type="caution">
    <text evidence="7">The sequence shown here is derived from an EMBL/GenBank/DDBJ whole genome shotgun (WGS) entry which is preliminary data.</text>
</comment>
<dbReference type="GO" id="GO:0005262">
    <property type="term" value="F:calcium channel activity"/>
    <property type="evidence" value="ECO:0007669"/>
    <property type="project" value="TreeGrafter"/>
</dbReference>
<organism evidence="7 8">
    <name type="scientific">Candidatus Lambdaproteobacteria bacterium RIFOXYD2_FULL_56_26</name>
    <dbReference type="NCBI Taxonomy" id="1817773"/>
    <lineage>
        <taxon>Bacteria</taxon>
        <taxon>Pseudomonadati</taxon>
        <taxon>Pseudomonadota</taxon>
        <taxon>Candidatus Lambdaproteobacteria</taxon>
    </lineage>
</organism>
<gene>
    <name evidence="7" type="ORF">A2557_05405</name>
</gene>
<dbReference type="GO" id="GO:0005886">
    <property type="term" value="C:plasma membrane"/>
    <property type="evidence" value="ECO:0007669"/>
    <property type="project" value="TreeGrafter"/>
</dbReference>
<dbReference type="NCBIfam" id="TIGR00367">
    <property type="entry name" value="calcium/sodium antiporter"/>
    <property type="match status" value="1"/>
</dbReference>
<feature type="transmembrane region" description="Helical" evidence="5">
    <location>
        <begin position="302"/>
        <end position="319"/>
    </location>
</feature>
<feature type="domain" description="Sodium/calcium exchanger membrane region" evidence="6">
    <location>
        <begin position="174"/>
        <end position="316"/>
    </location>
</feature>
<dbReference type="Gene3D" id="1.20.1420.30">
    <property type="entry name" value="NCX, central ion-binding region"/>
    <property type="match status" value="1"/>
</dbReference>